<reference evidence="3" key="1">
    <citation type="submission" date="2020-03" db="EMBL/GenBank/DDBJ databases">
        <title>Studies in the Genomics of Life Span.</title>
        <authorList>
            <person name="Glass D."/>
        </authorList>
    </citation>
    <scope>NUCLEOTIDE SEQUENCE</scope>
    <source>
        <strain evidence="3">LTLLF</strain>
        <tissue evidence="3">Muscle</tissue>
    </source>
</reference>
<feature type="region of interest" description="Disordered" evidence="2">
    <location>
        <begin position="174"/>
        <end position="206"/>
    </location>
</feature>
<dbReference type="PANTHER" id="PTHR11647:SF57">
    <property type="entry name" value="DIHYDROPYRIMIDINASE-RELATED PROTEIN 3"/>
    <property type="match status" value="1"/>
</dbReference>
<protein>
    <submittedName>
        <fullName evidence="3">Dihydropyrimidinase-related protein 3</fullName>
    </submittedName>
</protein>
<name>A0A8J6G142_MICOH</name>
<comment type="caution">
    <text evidence="3">The sequence shown here is derived from an EMBL/GenBank/DDBJ whole genome shotgun (WGS) entry which is preliminary data.</text>
</comment>
<dbReference type="GO" id="GO:0016812">
    <property type="term" value="F:hydrolase activity, acting on carbon-nitrogen (but not peptide) bonds, in cyclic amides"/>
    <property type="evidence" value="ECO:0007669"/>
    <property type="project" value="TreeGrafter"/>
</dbReference>
<evidence type="ECO:0000313" key="4">
    <source>
        <dbReference type="Proteomes" id="UP000710432"/>
    </source>
</evidence>
<dbReference type="InterPro" id="IPR050378">
    <property type="entry name" value="Metallo-dep_Hydrolases_sf"/>
</dbReference>
<dbReference type="Gene3D" id="3.20.20.140">
    <property type="entry name" value="Metal-dependent hydrolases"/>
    <property type="match status" value="2"/>
</dbReference>
<dbReference type="GO" id="GO:0051764">
    <property type="term" value="P:actin crosslink formation"/>
    <property type="evidence" value="ECO:0007669"/>
    <property type="project" value="TreeGrafter"/>
</dbReference>
<dbReference type="InterPro" id="IPR032466">
    <property type="entry name" value="Metal_Hydrolase"/>
</dbReference>
<dbReference type="Proteomes" id="UP000710432">
    <property type="component" value="Unassembled WGS sequence"/>
</dbReference>
<dbReference type="AlphaFoldDB" id="A0A8J6G142"/>
<dbReference type="PANTHER" id="PTHR11647">
    <property type="entry name" value="HYDRANTOINASE/DIHYDROPYRIMIDINASE FAMILY MEMBER"/>
    <property type="match status" value="1"/>
</dbReference>
<organism evidence="3 4">
    <name type="scientific">Microtus ochrogaster</name>
    <name type="common">Prairie vole</name>
    <dbReference type="NCBI Taxonomy" id="79684"/>
    <lineage>
        <taxon>Eukaryota</taxon>
        <taxon>Metazoa</taxon>
        <taxon>Chordata</taxon>
        <taxon>Craniata</taxon>
        <taxon>Vertebrata</taxon>
        <taxon>Euteleostomi</taxon>
        <taxon>Mammalia</taxon>
        <taxon>Eutheria</taxon>
        <taxon>Euarchontoglires</taxon>
        <taxon>Glires</taxon>
        <taxon>Rodentia</taxon>
        <taxon>Myomorpha</taxon>
        <taxon>Muroidea</taxon>
        <taxon>Cricetidae</taxon>
        <taxon>Arvicolinae</taxon>
        <taxon>Microtus</taxon>
    </lineage>
</organism>
<evidence type="ECO:0000256" key="2">
    <source>
        <dbReference type="SAM" id="MobiDB-lite"/>
    </source>
</evidence>
<dbReference type="EMBL" id="JAATJU010025695">
    <property type="protein sequence ID" value="KAH0502890.1"/>
    <property type="molecule type" value="Genomic_DNA"/>
</dbReference>
<evidence type="ECO:0000313" key="3">
    <source>
        <dbReference type="EMBL" id="KAH0502890.1"/>
    </source>
</evidence>
<sequence>MPYKGMATVDDLFKWTKAAIAGATTMIIGHVHQAGSAELSKEKGVKSYLVYMAYRDLYQVSSTELNDILTWLGELVAIAQIHVENGDIIAQAMAHTYKHQDPNLYNIKQAEIEVEIEDEQETAAAEERYGLGEILPGVTDEPRNQGVPNHQNDMNLVICNGFYITIPSQKSHQSSEQLQLKGKETSVAAGVTQPQRNSRPRIHRGVTPRQLRELEEVFEAD</sequence>
<dbReference type="GO" id="GO:0005829">
    <property type="term" value="C:cytosol"/>
    <property type="evidence" value="ECO:0007669"/>
    <property type="project" value="TreeGrafter"/>
</dbReference>
<dbReference type="SUPFAM" id="SSF51556">
    <property type="entry name" value="Metallo-dependent hydrolases"/>
    <property type="match status" value="1"/>
</dbReference>
<accession>A0A8J6G142</accession>
<proteinExistence type="inferred from homology"/>
<gene>
    <name evidence="3" type="ORF">LTLLF_189830</name>
</gene>
<comment type="similarity">
    <text evidence="1">Belongs to the metallo-dependent hydrolases superfamily. Hydantoinase/dihydropyrimidinase family.</text>
</comment>
<evidence type="ECO:0000256" key="1">
    <source>
        <dbReference type="ARBA" id="ARBA00008829"/>
    </source>
</evidence>